<evidence type="ECO:0000259" key="1">
    <source>
        <dbReference type="Pfam" id="PF07727"/>
    </source>
</evidence>
<feature type="domain" description="Reverse transcriptase Ty1/copia-type" evidence="1">
    <location>
        <begin position="2"/>
        <end position="67"/>
    </location>
</feature>
<dbReference type="Proteomes" id="UP001341281">
    <property type="component" value="Chromosome 09"/>
</dbReference>
<dbReference type="PANTHER" id="PTHR11439">
    <property type="entry name" value="GAG-POL-RELATED RETROTRANSPOSON"/>
    <property type="match status" value="1"/>
</dbReference>
<dbReference type="AlphaFoldDB" id="A0AAQ3UQJ3"/>
<evidence type="ECO:0000313" key="2">
    <source>
        <dbReference type="EMBL" id="WVZ94307.1"/>
    </source>
</evidence>
<accession>A0AAQ3UQJ3</accession>
<dbReference type="PANTHER" id="PTHR11439:SF515">
    <property type="entry name" value="GAG-POL POLYPROTEIN"/>
    <property type="match status" value="1"/>
</dbReference>
<dbReference type="EMBL" id="CP144753">
    <property type="protein sequence ID" value="WVZ94307.1"/>
    <property type="molecule type" value="Genomic_DNA"/>
</dbReference>
<reference evidence="2 3" key="1">
    <citation type="submission" date="2024-02" db="EMBL/GenBank/DDBJ databases">
        <title>High-quality chromosome-scale genome assembly of Pensacola bahiagrass (Paspalum notatum Flugge var. saurae).</title>
        <authorList>
            <person name="Vega J.M."/>
            <person name="Podio M."/>
            <person name="Orjuela J."/>
            <person name="Siena L.A."/>
            <person name="Pessino S.C."/>
            <person name="Combes M.C."/>
            <person name="Mariac C."/>
            <person name="Albertini E."/>
            <person name="Pupilli F."/>
            <person name="Ortiz J.P.A."/>
            <person name="Leblanc O."/>
        </authorList>
    </citation>
    <scope>NUCLEOTIDE SEQUENCE [LARGE SCALE GENOMIC DNA]</scope>
    <source>
        <strain evidence="2">R1</strain>
        <tissue evidence="2">Leaf</tissue>
    </source>
</reference>
<protein>
    <recommendedName>
        <fullName evidence="1">Reverse transcriptase Ty1/copia-type domain-containing protein</fullName>
    </recommendedName>
</protein>
<proteinExistence type="predicted"/>
<name>A0AAQ3UQJ3_PASNO</name>
<dbReference type="Pfam" id="PF07727">
    <property type="entry name" value="RVT_2"/>
    <property type="match status" value="2"/>
</dbReference>
<dbReference type="InterPro" id="IPR013103">
    <property type="entry name" value="RVT_2"/>
</dbReference>
<feature type="domain" description="Reverse transcriptase Ty1/copia-type" evidence="1">
    <location>
        <begin position="84"/>
        <end position="155"/>
    </location>
</feature>
<keyword evidence="3" id="KW-1185">Reference proteome</keyword>
<sequence>MESMRLVLALAATRGWNVHHMDVKFAFLNGELKEEFFVKQPPGFTVAGQEHKVLHLHKALYGLQQARGLGTAQTAGGQRLCGRLVVIGASEQDVITFNLEMRMLFHMSNLGLLTYCLGIEVEQGTDSFTLRQSAYAQKLLERTGMAYCGANKTPMDEKIKLSKASSVAKVDATGYRSIVDGLRYLVHTRLNLAFAVGYVSQFMEDPREDHLTAVKHLIR</sequence>
<gene>
    <name evidence="2" type="ORF">U9M48_040213</name>
</gene>
<organism evidence="2 3">
    <name type="scientific">Paspalum notatum var. saurae</name>
    <dbReference type="NCBI Taxonomy" id="547442"/>
    <lineage>
        <taxon>Eukaryota</taxon>
        <taxon>Viridiplantae</taxon>
        <taxon>Streptophyta</taxon>
        <taxon>Embryophyta</taxon>
        <taxon>Tracheophyta</taxon>
        <taxon>Spermatophyta</taxon>
        <taxon>Magnoliopsida</taxon>
        <taxon>Liliopsida</taxon>
        <taxon>Poales</taxon>
        <taxon>Poaceae</taxon>
        <taxon>PACMAD clade</taxon>
        <taxon>Panicoideae</taxon>
        <taxon>Andropogonodae</taxon>
        <taxon>Paspaleae</taxon>
        <taxon>Paspalinae</taxon>
        <taxon>Paspalum</taxon>
    </lineage>
</organism>
<evidence type="ECO:0000313" key="3">
    <source>
        <dbReference type="Proteomes" id="UP001341281"/>
    </source>
</evidence>